<proteinExistence type="predicted"/>
<reference evidence="3" key="1">
    <citation type="journal article" date="2023" name="Commun. Biol.">
        <title>Genome analysis of Parmales, the sister group of diatoms, reveals the evolutionary specialization of diatoms from phago-mixotrophs to photoautotrophs.</title>
        <authorList>
            <person name="Ban H."/>
            <person name="Sato S."/>
            <person name="Yoshikawa S."/>
            <person name="Yamada K."/>
            <person name="Nakamura Y."/>
            <person name="Ichinomiya M."/>
            <person name="Sato N."/>
            <person name="Blanc-Mathieu R."/>
            <person name="Endo H."/>
            <person name="Kuwata A."/>
            <person name="Ogata H."/>
        </authorList>
    </citation>
    <scope>NUCLEOTIDE SEQUENCE [LARGE SCALE GENOMIC DNA]</scope>
    <source>
        <strain evidence="3">NIES 3699</strain>
    </source>
</reference>
<dbReference type="Proteomes" id="UP001165160">
    <property type="component" value="Unassembled WGS sequence"/>
</dbReference>
<gene>
    <name evidence="2" type="ORF">TrVE_jg7036</name>
</gene>
<sequence length="124" mass="14238">MQPQTNGSNETSENPILDFYAHITSTTPVITLLLSRLLLFFYILSWFLPNLPSATELNLISLTRFEIWRIFTFYIVPESLITLLITFYILRTSSFESSLSSPLFLKTLISQIISSSILFLTFTT</sequence>
<keyword evidence="1" id="KW-1133">Transmembrane helix</keyword>
<comment type="caution">
    <text evidence="2">The sequence shown here is derived from an EMBL/GenBank/DDBJ whole genome shotgun (WGS) entry which is preliminary data.</text>
</comment>
<dbReference type="EMBL" id="BRXX01000312">
    <property type="protein sequence ID" value="GMI04175.1"/>
    <property type="molecule type" value="Genomic_DNA"/>
</dbReference>
<evidence type="ECO:0000313" key="2">
    <source>
        <dbReference type="EMBL" id="GMI04175.1"/>
    </source>
</evidence>
<name>A0A9W7C708_9STRA</name>
<evidence type="ECO:0000313" key="3">
    <source>
        <dbReference type="Proteomes" id="UP001165160"/>
    </source>
</evidence>
<keyword evidence="1" id="KW-0812">Transmembrane</keyword>
<feature type="transmembrane region" description="Helical" evidence="1">
    <location>
        <begin position="103"/>
        <end position="122"/>
    </location>
</feature>
<protein>
    <submittedName>
        <fullName evidence="2">Uncharacterized protein</fullName>
    </submittedName>
</protein>
<feature type="transmembrane region" description="Helical" evidence="1">
    <location>
        <begin position="29"/>
        <end position="48"/>
    </location>
</feature>
<accession>A0A9W7C708</accession>
<organism evidence="2 3">
    <name type="scientific">Triparma verrucosa</name>
    <dbReference type="NCBI Taxonomy" id="1606542"/>
    <lineage>
        <taxon>Eukaryota</taxon>
        <taxon>Sar</taxon>
        <taxon>Stramenopiles</taxon>
        <taxon>Ochrophyta</taxon>
        <taxon>Bolidophyceae</taxon>
        <taxon>Parmales</taxon>
        <taxon>Triparmaceae</taxon>
        <taxon>Triparma</taxon>
    </lineage>
</organism>
<dbReference type="AlphaFoldDB" id="A0A9W7C708"/>
<evidence type="ECO:0000256" key="1">
    <source>
        <dbReference type="SAM" id="Phobius"/>
    </source>
</evidence>
<feature type="transmembrane region" description="Helical" evidence="1">
    <location>
        <begin position="68"/>
        <end position="91"/>
    </location>
</feature>
<keyword evidence="3" id="KW-1185">Reference proteome</keyword>
<keyword evidence="1" id="KW-0472">Membrane</keyword>